<keyword evidence="11" id="KW-1185">Reference proteome</keyword>
<evidence type="ECO:0000313" key="10">
    <source>
        <dbReference type="Ensembl" id="ENSEBUP00000017042.1"/>
    </source>
</evidence>
<keyword evidence="3" id="KW-0732">Signal</keyword>
<reference evidence="10" key="2">
    <citation type="submission" date="2025-09" db="UniProtKB">
        <authorList>
            <consortium name="Ensembl"/>
        </authorList>
    </citation>
    <scope>IDENTIFICATION</scope>
</reference>
<dbReference type="Gene3D" id="2.60.40.10">
    <property type="entry name" value="Immunoglobulins"/>
    <property type="match status" value="1"/>
</dbReference>
<dbReference type="Proteomes" id="UP000694388">
    <property type="component" value="Unplaced"/>
</dbReference>
<organism evidence="10 11">
    <name type="scientific">Eptatretus burgeri</name>
    <name type="common">Inshore hagfish</name>
    <dbReference type="NCBI Taxonomy" id="7764"/>
    <lineage>
        <taxon>Eukaryota</taxon>
        <taxon>Metazoa</taxon>
        <taxon>Chordata</taxon>
        <taxon>Craniata</taxon>
        <taxon>Vertebrata</taxon>
        <taxon>Cyclostomata</taxon>
        <taxon>Myxini</taxon>
        <taxon>Myxiniformes</taxon>
        <taxon>Myxinidae</taxon>
        <taxon>Eptatretinae</taxon>
        <taxon>Eptatretus</taxon>
    </lineage>
</organism>
<protein>
    <submittedName>
        <fullName evidence="10">Uncharacterized protein</fullName>
    </submittedName>
</protein>
<feature type="coiled-coil region" evidence="8">
    <location>
        <begin position="383"/>
        <end position="410"/>
    </location>
</feature>
<evidence type="ECO:0000256" key="7">
    <source>
        <dbReference type="ARBA" id="ARBA00023170"/>
    </source>
</evidence>
<evidence type="ECO:0000256" key="9">
    <source>
        <dbReference type="SAM" id="Phobius"/>
    </source>
</evidence>
<keyword evidence="7" id="KW-0675">Receptor</keyword>
<name>A0A8C4QKW6_EPTBU</name>
<evidence type="ECO:0000256" key="6">
    <source>
        <dbReference type="ARBA" id="ARBA00023157"/>
    </source>
</evidence>
<dbReference type="InterPro" id="IPR013783">
    <property type="entry name" value="Ig-like_fold"/>
</dbReference>
<comment type="subcellular location">
    <subcellularLocation>
        <location evidence="1">Membrane</location>
        <topology evidence="1">Single-pass membrane protein</topology>
    </subcellularLocation>
</comment>
<sequence length="478" mass="55036">MIISLSTWPQGHTFSRSSNPVHLDLAETKLNCNTDFVERSDHYMMRCSWPQHDLGHNVSCWLQCECLEEERCSHWALANQTNDGGSCELLIYKYCDGDSCTVHVNGSSNASLKIDRFECHHNIKLNQPTKLNLTQEGTEWILHWDVKWQEDLGFNKLQHQVQMRSSKESNWKLLDQDPGKIEFKQNIRVDTAGLYAFRVRSRVKNEYSNNGSWSEWSRVLEEDIPFESLDTPFTLVQLVLLLVFFTAVLLLFPMVYLSRNRLKQIVKKVLVPVPSPNHSSIFDFLSTMSHARSNGDTVQNTIHQGDKELLAVLQVLSEVNKGNVTDIFIHRGSSLPLKMSGLHNSPSIMNHSNLEYFLKFAPLSVPELVDTTDMALHPQAQNVTDIQKNEENLQENKNNNEEERSTVNQVICQEKKPTDGKQVETQIWQTEEFEEELVEEMKVEKEELIPGHFKPMLPALQMYVDLDYVVMDNFAIVS</sequence>
<keyword evidence="8" id="KW-0175">Coiled coil</keyword>
<keyword evidence="5 9" id="KW-0472">Membrane</keyword>
<evidence type="ECO:0000313" key="11">
    <source>
        <dbReference type="Proteomes" id="UP000694388"/>
    </source>
</evidence>
<dbReference type="GO" id="GO:0004896">
    <property type="term" value="F:cytokine receptor activity"/>
    <property type="evidence" value="ECO:0007669"/>
    <property type="project" value="TreeGrafter"/>
</dbReference>
<accession>A0A8C4QKW6</accession>
<dbReference type="AlphaFoldDB" id="A0A8C4QKW6"/>
<evidence type="ECO:0000256" key="5">
    <source>
        <dbReference type="ARBA" id="ARBA00023136"/>
    </source>
</evidence>
<proteinExistence type="predicted"/>
<keyword evidence="4 9" id="KW-1133">Transmembrane helix</keyword>
<dbReference type="InterPro" id="IPR036116">
    <property type="entry name" value="FN3_sf"/>
</dbReference>
<dbReference type="PANTHER" id="PTHR23037">
    <property type="entry name" value="CYTOKINE RECEPTOR"/>
    <property type="match status" value="1"/>
</dbReference>
<keyword evidence="6" id="KW-1015">Disulfide bond</keyword>
<evidence type="ECO:0000256" key="2">
    <source>
        <dbReference type="ARBA" id="ARBA00022692"/>
    </source>
</evidence>
<dbReference type="PANTHER" id="PTHR23037:SF35">
    <property type="entry name" value="FIBRONECTIN TYPE-III DOMAIN-CONTAINING PROTEIN"/>
    <property type="match status" value="1"/>
</dbReference>
<dbReference type="GO" id="GO:0009897">
    <property type="term" value="C:external side of plasma membrane"/>
    <property type="evidence" value="ECO:0007669"/>
    <property type="project" value="TreeGrafter"/>
</dbReference>
<keyword evidence="2 9" id="KW-0812">Transmembrane</keyword>
<dbReference type="SUPFAM" id="SSF49265">
    <property type="entry name" value="Fibronectin type III"/>
    <property type="match status" value="1"/>
</dbReference>
<feature type="transmembrane region" description="Helical" evidence="9">
    <location>
        <begin position="235"/>
        <end position="257"/>
    </location>
</feature>
<evidence type="ECO:0000256" key="3">
    <source>
        <dbReference type="ARBA" id="ARBA00022729"/>
    </source>
</evidence>
<reference evidence="10" key="1">
    <citation type="submission" date="2025-08" db="UniProtKB">
        <authorList>
            <consortium name="Ensembl"/>
        </authorList>
    </citation>
    <scope>IDENTIFICATION</scope>
</reference>
<evidence type="ECO:0000256" key="8">
    <source>
        <dbReference type="SAM" id="Coils"/>
    </source>
</evidence>
<evidence type="ECO:0000256" key="1">
    <source>
        <dbReference type="ARBA" id="ARBA00004167"/>
    </source>
</evidence>
<evidence type="ECO:0000256" key="4">
    <source>
        <dbReference type="ARBA" id="ARBA00022989"/>
    </source>
</evidence>
<dbReference type="Ensembl" id="ENSEBUT00000017618.1">
    <property type="protein sequence ID" value="ENSEBUP00000017042.1"/>
    <property type="gene ID" value="ENSEBUG00000010666.1"/>
</dbReference>